<gene>
    <name evidence="1" type="ORF">LT42_08460</name>
</gene>
<evidence type="ECO:0000313" key="1">
    <source>
        <dbReference type="EMBL" id="KGF65926.1"/>
    </source>
</evidence>
<reference evidence="1 2" key="1">
    <citation type="submission" date="2014-09" db="EMBL/GenBank/DDBJ databases">
        <title>Genome sequence of Pseudomonas lutea strain DSM 17257T.</title>
        <authorList>
            <person name="Kwak Y."/>
            <person name="Shin J.-H."/>
        </authorList>
    </citation>
    <scope>NUCLEOTIDE SEQUENCE [LARGE SCALE GENOMIC DNA]</scope>
    <source>
        <strain evidence="1 2">DSM 17257</strain>
    </source>
</reference>
<accession>A0A9X0JKJ3</accession>
<sequence>MAKVILHPAVAQYEPSGVGQNAPADRQSIYTERSKQTDVEALHEQTEERVKQGQELDFYRLRTGSVYIRKDEGEVTSASGTVWWLTARDSARIEQL</sequence>
<dbReference type="AlphaFoldDB" id="A0A9X0JKJ3"/>
<name>A0A9X0JKJ3_9PSED</name>
<proteinExistence type="predicted"/>
<protein>
    <submittedName>
        <fullName evidence="1">Uncharacterized protein</fullName>
    </submittedName>
</protein>
<dbReference type="RefSeq" id="WP_037011434.1">
    <property type="nucleotide sequence ID" value="NZ_JRMB01000001.1"/>
</dbReference>
<organism evidence="1 2">
    <name type="scientific">Pseudomonas lutea</name>
    <dbReference type="NCBI Taxonomy" id="243924"/>
    <lineage>
        <taxon>Bacteria</taxon>
        <taxon>Pseudomonadati</taxon>
        <taxon>Pseudomonadota</taxon>
        <taxon>Gammaproteobacteria</taxon>
        <taxon>Pseudomonadales</taxon>
        <taxon>Pseudomonadaceae</taxon>
        <taxon>Pseudomonas</taxon>
    </lineage>
</organism>
<comment type="caution">
    <text evidence="1">The sequence shown here is derived from an EMBL/GenBank/DDBJ whole genome shotgun (WGS) entry which is preliminary data.</text>
</comment>
<dbReference type="Proteomes" id="UP000029719">
    <property type="component" value="Unassembled WGS sequence"/>
</dbReference>
<dbReference type="EMBL" id="JRMB01000001">
    <property type="protein sequence ID" value="KGF65926.1"/>
    <property type="molecule type" value="Genomic_DNA"/>
</dbReference>
<evidence type="ECO:0000313" key="2">
    <source>
        <dbReference type="Proteomes" id="UP000029719"/>
    </source>
</evidence>